<evidence type="ECO:0000313" key="4">
    <source>
        <dbReference type="EMBL" id="KAJ3052882.1"/>
    </source>
</evidence>
<evidence type="ECO:0000259" key="3">
    <source>
        <dbReference type="PROSITE" id="PS50157"/>
    </source>
</evidence>
<keyword evidence="5" id="KW-1185">Reference proteome</keyword>
<dbReference type="Proteomes" id="UP001212841">
    <property type="component" value="Unassembled WGS sequence"/>
</dbReference>
<accession>A0AAD5SF47</accession>
<dbReference type="EMBL" id="JADGJD010000257">
    <property type="protein sequence ID" value="KAJ3052882.1"/>
    <property type="molecule type" value="Genomic_DNA"/>
</dbReference>
<evidence type="ECO:0000256" key="2">
    <source>
        <dbReference type="SAM" id="MobiDB-lite"/>
    </source>
</evidence>
<dbReference type="PROSITE" id="PS00028">
    <property type="entry name" value="ZINC_FINGER_C2H2_1"/>
    <property type="match status" value="1"/>
</dbReference>
<dbReference type="PROSITE" id="PS50157">
    <property type="entry name" value="ZINC_FINGER_C2H2_2"/>
    <property type="match status" value="1"/>
</dbReference>
<name>A0AAD5SF47_9FUNG</name>
<reference evidence="4" key="1">
    <citation type="submission" date="2020-05" db="EMBL/GenBank/DDBJ databases">
        <title>Phylogenomic resolution of chytrid fungi.</title>
        <authorList>
            <person name="Stajich J.E."/>
            <person name="Amses K."/>
            <person name="Simmons R."/>
            <person name="Seto K."/>
            <person name="Myers J."/>
            <person name="Bonds A."/>
            <person name="Quandt C.A."/>
            <person name="Barry K."/>
            <person name="Liu P."/>
            <person name="Grigoriev I."/>
            <person name="Longcore J.E."/>
            <person name="James T.Y."/>
        </authorList>
    </citation>
    <scope>NUCLEOTIDE SEQUENCE</scope>
    <source>
        <strain evidence="4">JEL0318</strain>
    </source>
</reference>
<dbReference type="InterPro" id="IPR013087">
    <property type="entry name" value="Znf_C2H2_type"/>
</dbReference>
<sequence length="103" mass="10618">RAHCCKLCTARFRRPQELRRHERSVHKDRLGVAAAPAGGGSGHDGEHLQSGVHGNGEGGGSESAGSAGGVNMEWSGSAESGRSRQGLDIGYNGDAGSSSSFRE</sequence>
<protein>
    <recommendedName>
        <fullName evidence="3">C2H2-type domain-containing protein</fullName>
    </recommendedName>
</protein>
<gene>
    <name evidence="4" type="ORF">HK097_005472</name>
</gene>
<evidence type="ECO:0000256" key="1">
    <source>
        <dbReference type="PROSITE-ProRule" id="PRU00042"/>
    </source>
</evidence>
<evidence type="ECO:0000313" key="5">
    <source>
        <dbReference type="Proteomes" id="UP001212841"/>
    </source>
</evidence>
<proteinExistence type="predicted"/>
<dbReference type="GO" id="GO:0008270">
    <property type="term" value="F:zinc ion binding"/>
    <property type="evidence" value="ECO:0007669"/>
    <property type="project" value="UniProtKB-KW"/>
</dbReference>
<organism evidence="4 5">
    <name type="scientific">Rhizophlyctis rosea</name>
    <dbReference type="NCBI Taxonomy" id="64517"/>
    <lineage>
        <taxon>Eukaryota</taxon>
        <taxon>Fungi</taxon>
        <taxon>Fungi incertae sedis</taxon>
        <taxon>Chytridiomycota</taxon>
        <taxon>Chytridiomycota incertae sedis</taxon>
        <taxon>Chytridiomycetes</taxon>
        <taxon>Rhizophlyctidales</taxon>
        <taxon>Rhizophlyctidaceae</taxon>
        <taxon>Rhizophlyctis</taxon>
    </lineage>
</organism>
<feature type="compositionally biased region" description="Basic and acidic residues" evidence="2">
    <location>
        <begin position="19"/>
        <end position="30"/>
    </location>
</feature>
<comment type="caution">
    <text evidence="4">The sequence shown here is derived from an EMBL/GenBank/DDBJ whole genome shotgun (WGS) entry which is preliminary data.</text>
</comment>
<keyword evidence="1" id="KW-0862">Zinc</keyword>
<feature type="non-terminal residue" evidence="4">
    <location>
        <position position="1"/>
    </location>
</feature>
<feature type="region of interest" description="Disordered" evidence="2">
    <location>
        <begin position="19"/>
        <end position="103"/>
    </location>
</feature>
<feature type="compositionally biased region" description="Gly residues" evidence="2">
    <location>
        <begin position="53"/>
        <end position="68"/>
    </location>
</feature>
<dbReference type="AlphaFoldDB" id="A0AAD5SF47"/>
<keyword evidence="1" id="KW-0863">Zinc-finger</keyword>
<keyword evidence="1" id="KW-0479">Metal-binding</keyword>
<feature type="domain" description="C2H2-type" evidence="3">
    <location>
        <begin position="3"/>
        <end position="26"/>
    </location>
</feature>